<keyword evidence="4" id="KW-0862">Zinc</keyword>
<evidence type="ECO:0000256" key="3">
    <source>
        <dbReference type="ARBA" id="ARBA00022801"/>
    </source>
</evidence>
<dbReference type="InterPro" id="IPR001279">
    <property type="entry name" value="Metallo-B-lactamas"/>
</dbReference>
<dbReference type="RefSeq" id="WP_127087478.1">
    <property type="nucleotide sequence ID" value="NZ_RSCL01000056.1"/>
</dbReference>
<dbReference type="GO" id="GO:0016787">
    <property type="term" value="F:hydrolase activity"/>
    <property type="evidence" value="ECO:0007669"/>
    <property type="project" value="UniProtKB-KW"/>
</dbReference>
<dbReference type="AlphaFoldDB" id="A0A433UIH3"/>
<evidence type="ECO:0000259" key="5">
    <source>
        <dbReference type="SMART" id="SM00849"/>
    </source>
</evidence>
<evidence type="ECO:0000256" key="1">
    <source>
        <dbReference type="ARBA" id="ARBA00007749"/>
    </source>
</evidence>
<dbReference type="GO" id="GO:0046872">
    <property type="term" value="F:metal ion binding"/>
    <property type="evidence" value="ECO:0007669"/>
    <property type="project" value="UniProtKB-KW"/>
</dbReference>
<dbReference type="CDD" id="cd07720">
    <property type="entry name" value="OPHC2-like_MBL-fold"/>
    <property type="match status" value="1"/>
</dbReference>
<dbReference type="PROSITE" id="PS51257">
    <property type="entry name" value="PROKAR_LIPOPROTEIN"/>
    <property type="match status" value="1"/>
</dbReference>
<comment type="caution">
    <text evidence="6">The sequence shown here is derived from an EMBL/GenBank/DDBJ whole genome shotgun (WGS) entry which is preliminary data.</text>
</comment>
<evidence type="ECO:0000256" key="2">
    <source>
        <dbReference type="ARBA" id="ARBA00022723"/>
    </source>
</evidence>
<evidence type="ECO:0000313" key="6">
    <source>
        <dbReference type="EMBL" id="RUS93625.1"/>
    </source>
</evidence>
<dbReference type="SUPFAM" id="SSF56281">
    <property type="entry name" value="Metallo-hydrolase/oxidoreductase"/>
    <property type="match status" value="1"/>
</dbReference>
<keyword evidence="7" id="KW-1185">Reference proteome</keyword>
<sequence>MFYRLMIAVATTVLIIVTSCSFPTIAPGKSAIAQVPGIYPFKLGDFTITVLSDGTLPQDLHTLLSNTNPTETDRLLQKNFLTNPVEASINAFLIDTGDQQVLVDTGAGTFFGPKLGGKLQTSLKAAGYTPNEIDAILLTHIHTDHSGGLVEQGKRVFPAATLYVGKPDVDFWFDRVNATRFNVAEKYFDEATKTVKPYLDAGKVKSFSGKTALLPGITAHPTPGHTPGHSCYVAASKGESIEFWGDIVHFASVQFPKPEITVAYDVDANAAAAQRKKQFARAEASRILIAGAHLPFPGVGHIMAADQGYAWVPVDYRWREP</sequence>
<proteinExistence type="inferred from homology"/>
<dbReference type="OrthoDB" id="9802897at2"/>
<name>A0A433UIH3_9CYAN</name>
<keyword evidence="3 6" id="KW-0378">Hydrolase</keyword>
<protein>
    <submittedName>
        <fullName evidence="6">MBL fold metallo-hydrolase</fullName>
    </submittedName>
</protein>
<organism evidence="6 7">
    <name type="scientific">Dulcicalothrix desertica PCC 7102</name>
    <dbReference type="NCBI Taxonomy" id="232991"/>
    <lineage>
        <taxon>Bacteria</taxon>
        <taxon>Bacillati</taxon>
        <taxon>Cyanobacteriota</taxon>
        <taxon>Cyanophyceae</taxon>
        <taxon>Nostocales</taxon>
        <taxon>Calotrichaceae</taxon>
        <taxon>Dulcicalothrix</taxon>
    </lineage>
</organism>
<dbReference type="InterPro" id="IPR036866">
    <property type="entry name" value="RibonucZ/Hydroxyglut_hydro"/>
</dbReference>
<dbReference type="PANTHER" id="PTHR42978">
    <property type="entry name" value="QUORUM-QUENCHING LACTONASE YTNP-RELATED-RELATED"/>
    <property type="match status" value="1"/>
</dbReference>
<reference evidence="6" key="1">
    <citation type="submission" date="2018-12" db="EMBL/GenBank/DDBJ databases">
        <authorList>
            <person name="Will S."/>
            <person name="Neumann-Schaal M."/>
            <person name="Henke P."/>
        </authorList>
    </citation>
    <scope>NUCLEOTIDE SEQUENCE</scope>
    <source>
        <strain evidence="6">PCC 7102</strain>
    </source>
</reference>
<dbReference type="PANTHER" id="PTHR42978:SF6">
    <property type="entry name" value="QUORUM-QUENCHING LACTONASE YTNP-RELATED"/>
    <property type="match status" value="1"/>
</dbReference>
<feature type="domain" description="Metallo-beta-lactamase" evidence="5">
    <location>
        <begin position="88"/>
        <end position="293"/>
    </location>
</feature>
<dbReference type="Pfam" id="PF00753">
    <property type="entry name" value="Lactamase_B"/>
    <property type="match status" value="1"/>
</dbReference>
<reference evidence="6" key="2">
    <citation type="journal article" date="2019" name="Genome Biol. Evol.">
        <title>Day and night: Metabolic profiles and evolutionary relationships of six axenic non-marine cyanobacteria.</title>
        <authorList>
            <person name="Will S.E."/>
            <person name="Henke P."/>
            <person name="Boedeker C."/>
            <person name="Huang S."/>
            <person name="Brinkmann H."/>
            <person name="Rohde M."/>
            <person name="Jarek M."/>
            <person name="Friedl T."/>
            <person name="Seufert S."/>
            <person name="Schumacher M."/>
            <person name="Overmann J."/>
            <person name="Neumann-Schaal M."/>
            <person name="Petersen J."/>
        </authorList>
    </citation>
    <scope>NUCLEOTIDE SEQUENCE [LARGE SCALE GENOMIC DNA]</scope>
    <source>
        <strain evidence="6">PCC 7102</strain>
    </source>
</reference>
<evidence type="ECO:0000313" key="7">
    <source>
        <dbReference type="Proteomes" id="UP000271624"/>
    </source>
</evidence>
<comment type="similarity">
    <text evidence="1">Belongs to the metallo-beta-lactamase superfamily.</text>
</comment>
<evidence type="ECO:0000256" key="4">
    <source>
        <dbReference type="ARBA" id="ARBA00022833"/>
    </source>
</evidence>
<gene>
    <name evidence="6" type="ORF">DSM106972_095660</name>
</gene>
<dbReference type="EMBL" id="RSCL01000056">
    <property type="protein sequence ID" value="RUS93625.1"/>
    <property type="molecule type" value="Genomic_DNA"/>
</dbReference>
<dbReference type="Gene3D" id="3.60.15.10">
    <property type="entry name" value="Ribonuclease Z/Hydroxyacylglutathione hydrolase-like"/>
    <property type="match status" value="1"/>
</dbReference>
<dbReference type="InterPro" id="IPR051013">
    <property type="entry name" value="MBL_superfamily_lactonases"/>
</dbReference>
<accession>A0A433UIH3</accession>
<dbReference type="Proteomes" id="UP000271624">
    <property type="component" value="Unassembled WGS sequence"/>
</dbReference>
<dbReference type="SMART" id="SM00849">
    <property type="entry name" value="Lactamase_B"/>
    <property type="match status" value="1"/>
</dbReference>
<keyword evidence="2" id="KW-0479">Metal-binding</keyword>